<comment type="caution">
    <text evidence="1">The sequence shown here is derived from an EMBL/GenBank/DDBJ whole genome shotgun (WGS) entry which is preliminary data.</text>
</comment>
<dbReference type="Proteomes" id="UP001164539">
    <property type="component" value="Chromosome 11"/>
</dbReference>
<keyword evidence="2" id="KW-1185">Reference proteome</keyword>
<reference evidence="1 2" key="1">
    <citation type="journal article" date="2023" name="Science">
        <title>Complex scaffold remodeling in plant triterpene biosynthesis.</title>
        <authorList>
            <person name="De La Pena R."/>
            <person name="Hodgson H."/>
            <person name="Liu J.C."/>
            <person name="Stephenson M.J."/>
            <person name="Martin A.C."/>
            <person name="Owen C."/>
            <person name="Harkess A."/>
            <person name="Leebens-Mack J."/>
            <person name="Jimenez L.E."/>
            <person name="Osbourn A."/>
            <person name="Sattely E.S."/>
        </authorList>
    </citation>
    <scope>NUCLEOTIDE SEQUENCE [LARGE SCALE GENOMIC DNA]</scope>
    <source>
        <strain evidence="2">cv. JPN11</strain>
        <tissue evidence="1">Leaf</tissue>
    </source>
</reference>
<sequence length="377" mass="43389">MDLPKSTRFDPNAWRKQGRGPTYLLRLEKYMNVGKKLVVRYNSRGQPVGKVATLLSSYTGLLARTIVPITYDRWTNVPSNLKEEIWDHVKDELMQQIKEGIFSTNGSDDVLTMALETPEKGGRVRGVGGFVTPKSYFGKSTKRDFSSEEMKVMKERVVYLEEAMEKLLQEMKSMKVLGQTGQVTRDHYETIEKRLQEIRRMKELDPSIQAPNHSEEITSCPEEETSLDCDTEDSSVASLQKESLEEPELIEEDYRPPTLVKSLSTYADQLMGENGAIRIQMESGIVDNESGCFYLMRDDILQFCRMEEIAVTTILTYIRILFDKLKNRHMEIIYRFVDPSSFSEGSGYSHEYRARALVSRMLIIKPQQLLLLPYNVE</sequence>
<protein>
    <submittedName>
        <fullName evidence="1">Transposase</fullName>
    </submittedName>
</protein>
<gene>
    <name evidence="1" type="ORF">OWV82_020656</name>
</gene>
<evidence type="ECO:0000313" key="2">
    <source>
        <dbReference type="Proteomes" id="UP001164539"/>
    </source>
</evidence>
<name>A0ACC1X6P8_MELAZ</name>
<dbReference type="EMBL" id="CM051404">
    <property type="protein sequence ID" value="KAJ4707086.1"/>
    <property type="molecule type" value="Genomic_DNA"/>
</dbReference>
<proteinExistence type="predicted"/>
<accession>A0ACC1X6P8</accession>
<organism evidence="1 2">
    <name type="scientific">Melia azedarach</name>
    <name type="common">Chinaberry tree</name>
    <dbReference type="NCBI Taxonomy" id="155640"/>
    <lineage>
        <taxon>Eukaryota</taxon>
        <taxon>Viridiplantae</taxon>
        <taxon>Streptophyta</taxon>
        <taxon>Embryophyta</taxon>
        <taxon>Tracheophyta</taxon>
        <taxon>Spermatophyta</taxon>
        <taxon>Magnoliopsida</taxon>
        <taxon>eudicotyledons</taxon>
        <taxon>Gunneridae</taxon>
        <taxon>Pentapetalae</taxon>
        <taxon>rosids</taxon>
        <taxon>malvids</taxon>
        <taxon>Sapindales</taxon>
        <taxon>Meliaceae</taxon>
        <taxon>Melia</taxon>
    </lineage>
</organism>
<evidence type="ECO:0000313" key="1">
    <source>
        <dbReference type="EMBL" id="KAJ4707086.1"/>
    </source>
</evidence>